<dbReference type="AlphaFoldDB" id="A0A7G9Z046"/>
<gene>
    <name evidence="2" type="ORF">NGENPBHE_00030</name>
</gene>
<evidence type="ECO:0000256" key="1">
    <source>
        <dbReference type="SAM" id="Coils"/>
    </source>
</evidence>
<accession>A0A7G9Z046</accession>
<evidence type="ECO:0000313" key="2">
    <source>
        <dbReference type="EMBL" id="QNO53630.1"/>
    </source>
</evidence>
<feature type="coiled-coil region" evidence="1">
    <location>
        <begin position="25"/>
        <end position="66"/>
    </location>
</feature>
<dbReference type="Gene3D" id="1.10.287.510">
    <property type="entry name" value="Helix hairpin bin"/>
    <property type="match status" value="1"/>
</dbReference>
<sequence>MNNALSNVMGERLDLGIPVEQYTSYRASMMEIEELKEKIAELERENAELKKQNVELTKIIKDLKAKLARCPLHSSFSPLFTIPA</sequence>
<reference evidence="2" key="1">
    <citation type="submission" date="2020-06" db="EMBL/GenBank/DDBJ databases">
        <title>Unique genomic features of the anaerobic methanotrophic archaea.</title>
        <authorList>
            <person name="Chadwick G.L."/>
            <person name="Skennerton C.T."/>
            <person name="Laso-Perez R."/>
            <person name="Leu A.O."/>
            <person name="Speth D.R."/>
            <person name="Yu H."/>
            <person name="Morgan-Lang C."/>
            <person name="Hatzenpichler R."/>
            <person name="Goudeau D."/>
            <person name="Malmstrom R."/>
            <person name="Brazelton W.J."/>
            <person name="Woyke T."/>
            <person name="Hallam S.J."/>
            <person name="Tyson G.W."/>
            <person name="Wegener G."/>
            <person name="Boetius A."/>
            <person name="Orphan V."/>
        </authorList>
    </citation>
    <scope>NUCLEOTIDE SEQUENCE</scope>
</reference>
<dbReference type="EMBL" id="MT631547">
    <property type="protein sequence ID" value="QNO53630.1"/>
    <property type="molecule type" value="Genomic_DNA"/>
</dbReference>
<name>A0A7G9Z046_9EURY</name>
<proteinExistence type="predicted"/>
<keyword evidence="1" id="KW-0175">Coiled coil</keyword>
<organism evidence="2">
    <name type="scientific">Candidatus Methanophagaceae archaeon ANME-1 ERB6</name>
    <dbReference type="NCBI Taxonomy" id="2759912"/>
    <lineage>
        <taxon>Archaea</taxon>
        <taxon>Methanobacteriati</taxon>
        <taxon>Methanobacteriota</taxon>
        <taxon>Stenosarchaea group</taxon>
        <taxon>Methanomicrobia</taxon>
        <taxon>Candidatus Methanophagales</taxon>
        <taxon>Candidatus Methanophagaceae</taxon>
    </lineage>
</organism>
<protein>
    <submittedName>
        <fullName evidence="2">Uncharacterized protein</fullName>
    </submittedName>
</protein>